<dbReference type="EMBL" id="SMOL01000559">
    <property type="protein sequence ID" value="KAB2606893.1"/>
    <property type="molecule type" value="Genomic_DNA"/>
</dbReference>
<evidence type="ECO:0000313" key="4">
    <source>
        <dbReference type="Proteomes" id="UP000327157"/>
    </source>
</evidence>
<dbReference type="InterPro" id="IPR015915">
    <property type="entry name" value="Kelch-typ_b-propeller"/>
</dbReference>
<gene>
    <name evidence="3" type="ORF">D8674_006610</name>
</gene>
<dbReference type="AlphaFoldDB" id="A0A5N5FV09"/>
<sequence>MHSTQFHSVVVPRALSELGYRIQVFVVFSKQFLCAKLAECPDQPYASLCTYSCSDNLLHDVPKMNCEDQNPFDAAYALLDGTWFYVARGYKGNPSNIDPSSYLNSAERLNLKTWKWQALQNMQNPPAFASGFTHKGRFFVVGGSKALEYSAENYNPSTNSWVFLKSFVPKEAGDTDLVRSVRCEAMAVDSTV</sequence>
<protein>
    <submittedName>
        <fullName evidence="3">Influenza virus NS1A-binding protein-like protein</fullName>
    </submittedName>
</protein>
<dbReference type="Pfam" id="PF01344">
    <property type="entry name" value="Kelch_1"/>
    <property type="match status" value="2"/>
</dbReference>
<keyword evidence="1" id="KW-0880">Kelch repeat</keyword>
<dbReference type="SUPFAM" id="SSF117281">
    <property type="entry name" value="Kelch motif"/>
    <property type="match status" value="1"/>
</dbReference>
<proteinExistence type="predicted"/>
<dbReference type="PANTHER" id="PTHR46344:SF19">
    <property type="entry name" value="F-BOX DOMAIN-CONTAINING PROTEIN"/>
    <property type="match status" value="1"/>
</dbReference>
<dbReference type="OrthoDB" id="45365at2759"/>
<evidence type="ECO:0000256" key="2">
    <source>
        <dbReference type="ARBA" id="ARBA00022737"/>
    </source>
</evidence>
<evidence type="ECO:0000313" key="3">
    <source>
        <dbReference type="EMBL" id="KAB2606893.1"/>
    </source>
</evidence>
<comment type="caution">
    <text evidence="3">The sequence shown here is derived from an EMBL/GenBank/DDBJ whole genome shotgun (WGS) entry which is preliminary data.</text>
</comment>
<reference evidence="3 4" key="1">
    <citation type="submission" date="2019-09" db="EMBL/GenBank/DDBJ databases">
        <authorList>
            <person name="Ou C."/>
        </authorList>
    </citation>
    <scope>NUCLEOTIDE SEQUENCE [LARGE SCALE GENOMIC DNA]</scope>
    <source>
        <strain evidence="3">S2</strain>
        <tissue evidence="3">Leaf</tissue>
    </source>
</reference>
<reference evidence="3 4" key="3">
    <citation type="submission" date="2019-11" db="EMBL/GenBank/DDBJ databases">
        <title>A de novo genome assembly of a pear dwarfing rootstock.</title>
        <authorList>
            <person name="Wang F."/>
            <person name="Wang J."/>
            <person name="Li S."/>
            <person name="Zhang Y."/>
            <person name="Fang M."/>
            <person name="Ma L."/>
            <person name="Zhao Y."/>
            <person name="Jiang S."/>
        </authorList>
    </citation>
    <scope>NUCLEOTIDE SEQUENCE [LARGE SCALE GENOMIC DNA]</scope>
    <source>
        <strain evidence="3">S2</strain>
        <tissue evidence="3">Leaf</tissue>
    </source>
</reference>
<dbReference type="PANTHER" id="PTHR46344">
    <property type="entry name" value="OS02G0202900 PROTEIN"/>
    <property type="match status" value="1"/>
</dbReference>
<organism evidence="3 4">
    <name type="scientific">Pyrus ussuriensis x Pyrus communis</name>
    <dbReference type="NCBI Taxonomy" id="2448454"/>
    <lineage>
        <taxon>Eukaryota</taxon>
        <taxon>Viridiplantae</taxon>
        <taxon>Streptophyta</taxon>
        <taxon>Embryophyta</taxon>
        <taxon>Tracheophyta</taxon>
        <taxon>Spermatophyta</taxon>
        <taxon>Magnoliopsida</taxon>
        <taxon>eudicotyledons</taxon>
        <taxon>Gunneridae</taxon>
        <taxon>Pentapetalae</taxon>
        <taxon>rosids</taxon>
        <taxon>fabids</taxon>
        <taxon>Rosales</taxon>
        <taxon>Rosaceae</taxon>
        <taxon>Amygdaloideae</taxon>
        <taxon>Maleae</taxon>
        <taxon>Pyrus</taxon>
    </lineage>
</organism>
<accession>A0A5N5FV09</accession>
<dbReference type="Proteomes" id="UP000327157">
    <property type="component" value="Chromosome 11"/>
</dbReference>
<evidence type="ECO:0000256" key="1">
    <source>
        <dbReference type="ARBA" id="ARBA00022441"/>
    </source>
</evidence>
<dbReference type="InterPro" id="IPR006652">
    <property type="entry name" value="Kelch_1"/>
</dbReference>
<reference evidence="4" key="2">
    <citation type="submission" date="2019-10" db="EMBL/GenBank/DDBJ databases">
        <title>A de novo genome assembly of a pear dwarfing rootstock.</title>
        <authorList>
            <person name="Wang F."/>
            <person name="Wang J."/>
            <person name="Li S."/>
            <person name="Zhang Y."/>
            <person name="Fang M."/>
            <person name="Ma L."/>
            <person name="Zhao Y."/>
            <person name="Jiang S."/>
        </authorList>
    </citation>
    <scope>NUCLEOTIDE SEQUENCE [LARGE SCALE GENOMIC DNA]</scope>
</reference>
<keyword evidence="2" id="KW-0677">Repeat</keyword>
<dbReference type="Gene3D" id="2.120.10.80">
    <property type="entry name" value="Kelch-type beta propeller"/>
    <property type="match status" value="1"/>
</dbReference>
<keyword evidence="4" id="KW-1185">Reference proteome</keyword>
<name>A0A5N5FV09_9ROSA</name>